<evidence type="ECO:0000256" key="2">
    <source>
        <dbReference type="ARBA" id="ARBA00023125"/>
    </source>
</evidence>
<dbReference type="InterPro" id="IPR023187">
    <property type="entry name" value="Tscrpt_reg_MarR-type_CS"/>
</dbReference>
<dbReference type="InterPro" id="IPR000835">
    <property type="entry name" value="HTH_MarR-typ"/>
</dbReference>
<keyword evidence="1" id="KW-0805">Transcription regulation</keyword>
<dbReference type="RefSeq" id="WP_025014338.1">
    <property type="nucleotide sequence ID" value="NZ_AZFU01000044.1"/>
</dbReference>
<dbReference type="Proteomes" id="UP000051307">
    <property type="component" value="Unassembled WGS sequence"/>
</dbReference>
<dbReference type="SUPFAM" id="SSF46785">
    <property type="entry name" value="Winged helix' DNA-binding domain"/>
    <property type="match status" value="1"/>
</dbReference>
<dbReference type="GO" id="GO:0003700">
    <property type="term" value="F:DNA-binding transcription factor activity"/>
    <property type="evidence" value="ECO:0007669"/>
    <property type="project" value="InterPro"/>
</dbReference>
<dbReference type="EMBL" id="AZFU01000044">
    <property type="protein sequence ID" value="KRM02280.1"/>
    <property type="molecule type" value="Genomic_DNA"/>
</dbReference>
<evidence type="ECO:0000313" key="5">
    <source>
        <dbReference type="EMBL" id="KRM02280.1"/>
    </source>
</evidence>
<dbReference type="SMART" id="SM00347">
    <property type="entry name" value="HTH_MARR"/>
    <property type="match status" value="1"/>
</dbReference>
<evidence type="ECO:0000256" key="1">
    <source>
        <dbReference type="ARBA" id="ARBA00023015"/>
    </source>
</evidence>
<dbReference type="PANTHER" id="PTHR42756">
    <property type="entry name" value="TRANSCRIPTIONAL REGULATOR, MARR"/>
    <property type="match status" value="1"/>
</dbReference>
<dbReference type="PATRIC" id="fig|1423767.3.peg.1950"/>
<dbReference type="PRINTS" id="PR00598">
    <property type="entry name" value="HTHMARR"/>
</dbReference>
<sequence>MDQEKREFNEKFMELLYSIRKFHMLSHKNISPLQDTSRGQGRILAMLRLKSKITAKDLSYILGIRQQSLNETLQKLEKEGYIVRTPSPKDRRVMLISLTEKGKEIKPVQHDCLDVLDEFSDEELKQFTSYIDRLCNACDQQIKTIASPEDEARFDEFHERILNMRNKMGSKDFKKMMRHSREMPFGGLLHHPFD</sequence>
<gene>
    <name evidence="5" type="ORF">FC59_GL001882</name>
</gene>
<dbReference type="PROSITE" id="PS50995">
    <property type="entry name" value="HTH_MARR_2"/>
    <property type="match status" value="1"/>
</dbReference>
<feature type="domain" description="HTH marR-type" evidence="4">
    <location>
        <begin position="9"/>
        <end position="136"/>
    </location>
</feature>
<dbReference type="PANTHER" id="PTHR42756:SF1">
    <property type="entry name" value="TRANSCRIPTIONAL REPRESSOR OF EMRAB OPERON"/>
    <property type="match status" value="1"/>
</dbReference>
<dbReference type="OrthoDB" id="2295641at2"/>
<dbReference type="InterPro" id="IPR011991">
    <property type="entry name" value="ArsR-like_HTH"/>
</dbReference>
<keyword evidence="3" id="KW-0804">Transcription</keyword>
<dbReference type="GO" id="GO:0003677">
    <property type="term" value="F:DNA binding"/>
    <property type="evidence" value="ECO:0007669"/>
    <property type="project" value="UniProtKB-KW"/>
</dbReference>
<evidence type="ECO:0000313" key="6">
    <source>
        <dbReference type="Proteomes" id="UP000051307"/>
    </source>
</evidence>
<dbReference type="InterPro" id="IPR036388">
    <property type="entry name" value="WH-like_DNA-bd_sf"/>
</dbReference>
<accession>A0A0R1V9T1</accession>
<name>A0A0R1V9T1_9LACO</name>
<dbReference type="InterPro" id="IPR036390">
    <property type="entry name" value="WH_DNA-bd_sf"/>
</dbReference>
<dbReference type="Pfam" id="PF12802">
    <property type="entry name" value="MarR_2"/>
    <property type="match status" value="1"/>
</dbReference>
<dbReference type="CDD" id="cd00090">
    <property type="entry name" value="HTH_ARSR"/>
    <property type="match status" value="1"/>
</dbReference>
<organism evidence="5 6">
    <name type="scientific">Lactobacillus kitasatonis DSM 16761 = JCM 1039</name>
    <dbReference type="NCBI Taxonomy" id="1423767"/>
    <lineage>
        <taxon>Bacteria</taxon>
        <taxon>Bacillati</taxon>
        <taxon>Bacillota</taxon>
        <taxon>Bacilli</taxon>
        <taxon>Lactobacillales</taxon>
        <taxon>Lactobacillaceae</taxon>
        <taxon>Lactobacillus</taxon>
    </lineage>
</organism>
<evidence type="ECO:0000259" key="4">
    <source>
        <dbReference type="PROSITE" id="PS50995"/>
    </source>
</evidence>
<dbReference type="PROSITE" id="PS01117">
    <property type="entry name" value="HTH_MARR_1"/>
    <property type="match status" value="1"/>
</dbReference>
<proteinExistence type="predicted"/>
<dbReference type="eggNOG" id="COG1846">
    <property type="taxonomic scope" value="Bacteria"/>
</dbReference>
<reference evidence="5 6" key="1">
    <citation type="journal article" date="2015" name="Genome Announc.">
        <title>Expanding the biotechnology potential of lactobacilli through comparative genomics of 213 strains and associated genera.</title>
        <authorList>
            <person name="Sun Z."/>
            <person name="Harris H.M."/>
            <person name="McCann A."/>
            <person name="Guo C."/>
            <person name="Argimon S."/>
            <person name="Zhang W."/>
            <person name="Yang X."/>
            <person name="Jeffery I.B."/>
            <person name="Cooney J.C."/>
            <person name="Kagawa T.F."/>
            <person name="Liu W."/>
            <person name="Song Y."/>
            <person name="Salvetti E."/>
            <person name="Wrobel A."/>
            <person name="Rasinkangas P."/>
            <person name="Parkhill J."/>
            <person name="Rea M.C."/>
            <person name="O'Sullivan O."/>
            <person name="Ritari J."/>
            <person name="Douillard F.P."/>
            <person name="Paul Ross R."/>
            <person name="Yang R."/>
            <person name="Briner A.E."/>
            <person name="Felis G.E."/>
            <person name="de Vos W.M."/>
            <person name="Barrangou R."/>
            <person name="Klaenhammer T.R."/>
            <person name="Caufield P.W."/>
            <person name="Cui Y."/>
            <person name="Zhang H."/>
            <person name="O'Toole P.W."/>
        </authorList>
    </citation>
    <scope>NUCLEOTIDE SEQUENCE [LARGE SCALE GENOMIC DNA]</scope>
    <source>
        <strain evidence="5 6">DSM 16761</strain>
    </source>
</reference>
<evidence type="ECO:0000256" key="3">
    <source>
        <dbReference type="ARBA" id="ARBA00023163"/>
    </source>
</evidence>
<dbReference type="Gene3D" id="1.10.10.10">
    <property type="entry name" value="Winged helix-like DNA-binding domain superfamily/Winged helix DNA-binding domain"/>
    <property type="match status" value="1"/>
</dbReference>
<protein>
    <recommendedName>
        <fullName evidence="4">HTH marR-type domain-containing protein</fullName>
    </recommendedName>
</protein>
<dbReference type="AlphaFoldDB" id="A0A0R1V9T1"/>
<keyword evidence="2" id="KW-0238">DNA-binding</keyword>
<comment type="caution">
    <text evidence="5">The sequence shown here is derived from an EMBL/GenBank/DDBJ whole genome shotgun (WGS) entry which is preliminary data.</text>
</comment>